<dbReference type="AlphaFoldDB" id="A0A8J5SWR0"/>
<reference evidence="2" key="1">
    <citation type="journal article" date="2021" name="bioRxiv">
        <title>Whole Genome Assembly and Annotation of Northern Wild Rice, Zizania palustris L., Supports a Whole Genome Duplication in the Zizania Genus.</title>
        <authorList>
            <person name="Haas M."/>
            <person name="Kono T."/>
            <person name="Macchietto M."/>
            <person name="Millas R."/>
            <person name="McGilp L."/>
            <person name="Shao M."/>
            <person name="Duquette J."/>
            <person name="Hirsch C.N."/>
            <person name="Kimball J."/>
        </authorList>
    </citation>
    <scope>NUCLEOTIDE SEQUENCE</scope>
    <source>
        <tissue evidence="2">Fresh leaf tissue</tissue>
    </source>
</reference>
<sequence>MRCLESMEVQLRPLLVLETRLAALEVLSQDKDRHPPPTISQADPPPCHQNEGRFARCRSADDDDVLETVMCG</sequence>
<keyword evidence="3" id="KW-1185">Reference proteome</keyword>
<organism evidence="2 3">
    <name type="scientific">Zizania palustris</name>
    <name type="common">Northern wild rice</name>
    <dbReference type="NCBI Taxonomy" id="103762"/>
    <lineage>
        <taxon>Eukaryota</taxon>
        <taxon>Viridiplantae</taxon>
        <taxon>Streptophyta</taxon>
        <taxon>Embryophyta</taxon>
        <taxon>Tracheophyta</taxon>
        <taxon>Spermatophyta</taxon>
        <taxon>Magnoliopsida</taxon>
        <taxon>Liliopsida</taxon>
        <taxon>Poales</taxon>
        <taxon>Poaceae</taxon>
        <taxon>BOP clade</taxon>
        <taxon>Oryzoideae</taxon>
        <taxon>Oryzeae</taxon>
        <taxon>Zizaniinae</taxon>
        <taxon>Zizania</taxon>
    </lineage>
</organism>
<evidence type="ECO:0000313" key="2">
    <source>
        <dbReference type="EMBL" id="KAG8073814.1"/>
    </source>
</evidence>
<gene>
    <name evidence="2" type="ORF">GUJ93_ZPchr0006g41434</name>
</gene>
<dbReference type="EMBL" id="JAAALK010000283">
    <property type="protein sequence ID" value="KAG8073814.1"/>
    <property type="molecule type" value="Genomic_DNA"/>
</dbReference>
<evidence type="ECO:0000313" key="3">
    <source>
        <dbReference type="Proteomes" id="UP000729402"/>
    </source>
</evidence>
<feature type="region of interest" description="Disordered" evidence="1">
    <location>
        <begin position="28"/>
        <end position="48"/>
    </location>
</feature>
<dbReference type="Proteomes" id="UP000729402">
    <property type="component" value="Unassembled WGS sequence"/>
</dbReference>
<accession>A0A8J5SWR0</accession>
<proteinExistence type="predicted"/>
<comment type="caution">
    <text evidence="2">The sequence shown here is derived from an EMBL/GenBank/DDBJ whole genome shotgun (WGS) entry which is preliminary data.</text>
</comment>
<evidence type="ECO:0000256" key="1">
    <source>
        <dbReference type="SAM" id="MobiDB-lite"/>
    </source>
</evidence>
<name>A0A8J5SWR0_ZIZPA</name>
<reference evidence="2" key="2">
    <citation type="submission" date="2021-02" db="EMBL/GenBank/DDBJ databases">
        <authorList>
            <person name="Kimball J.A."/>
            <person name="Haas M.W."/>
            <person name="Macchietto M."/>
            <person name="Kono T."/>
            <person name="Duquette J."/>
            <person name="Shao M."/>
        </authorList>
    </citation>
    <scope>NUCLEOTIDE SEQUENCE</scope>
    <source>
        <tissue evidence="2">Fresh leaf tissue</tissue>
    </source>
</reference>
<protein>
    <submittedName>
        <fullName evidence="2">Uncharacterized protein</fullName>
    </submittedName>
</protein>